<protein>
    <recommendedName>
        <fullName evidence="3">NADH-ubiquinone oxidoreductase chain 4L</fullName>
    </recommendedName>
    <alternativeName>
        <fullName evidence="9">NADH dehydrogenase subunit 4L</fullName>
    </alternativeName>
</protein>
<comment type="catalytic activity">
    <reaction evidence="10">
        <text>a ubiquinone + NADH + 5 H(+)(in) = a ubiquinol + NAD(+) + 4 H(+)(out)</text>
        <dbReference type="Rhea" id="RHEA:29091"/>
        <dbReference type="Rhea" id="RHEA-COMP:9565"/>
        <dbReference type="Rhea" id="RHEA-COMP:9566"/>
        <dbReference type="ChEBI" id="CHEBI:15378"/>
        <dbReference type="ChEBI" id="CHEBI:16389"/>
        <dbReference type="ChEBI" id="CHEBI:17976"/>
        <dbReference type="ChEBI" id="CHEBI:57540"/>
        <dbReference type="ChEBI" id="CHEBI:57945"/>
        <dbReference type="EC" id="7.1.1.2"/>
    </reaction>
</comment>
<evidence type="ECO:0000256" key="8">
    <source>
        <dbReference type="ARBA" id="ARBA00023136"/>
    </source>
</evidence>
<evidence type="ECO:0000256" key="11">
    <source>
        <dbReference type="SAM" id="Phobius"/>
    </source>
</evidence>
<evidence type="ECO:0000313" key="12">
    <source>
        <dbReference type="EMBL" id="AVP50041.1"/>
    </source>
</evidence>
<name>A0A343VUL9_9CRUS</name>
<dbReference type="Pfam" id="PF00420">
    <property type="entry name" value="Oxidored_q2"/>
    <property type="match status" value="1"/>
</dbReference>
<feature type="transmembrane region" description="Helical" evidence="11">
    <location>
        <begin position="56"/>
        <end position="81"/>
    </location>
</feature>
<feature type="transmembrane region" description="Helical" evidence="11">
    <location>
        <begin position="31"/>
        <end position="50"/>
    </location>
</feature>
<geneLocation type="mitochondrion" evidence="12"/>
<keyword evidence="12" id="KW-0496">Mitochondrion</keyword>
<keyword evidence="6 11" id="KW-1133">Transmembrane helix</keyword>
<keyword evidence="7" id="KW-0520">NAD</keyword>
<evidence type="ECO:0000256" key="4">
    <source>
        <dbReference type="ARBA" id="ARBA00022692"/>
    </source>
</evidence>
<comment type="subcellular location">
    <subcellularLocation>
        <location evidence="1">Membrane</location>
        <topology evidence="1">Multi-pass membrane protein</topology>
    </subcellularLocation>
</comment>
<comment type="similarity">
    <text evidence="2">Belongs to the complex I subunit 4L family.</text>
</comment>
<dbReference type="EMBL" id="MG779536">
    <property type="protein sequence ID" value="AVP50041.1"/>
    <property type="molecule type" value="Genomic_DNA"/>
</dbReference>
<evidence type="ECO:0000256" key="5">
    <source>
        <dbReference type="ARBA" id="ARBA00022967"/>
    </source>
</evidence>
<organism evidence="12">
    <name type="scientific">Gammarus roeselii</name>
    <dbReference type="NCBI Taxonomy" id="1080772"/>
    <lineage>
        <taxon>Eukaryota</taxon>
        <taxon>Metazoa</taxon>
        <taxon>Ecdysozoa</taxon>
        <taxon>Arthropoda</taxon>
        <taxon>Crustacea</taxon>
        <taxon>Multicrustacea</taxon>
        <taxon>Malacostraca</taxon>
        <taxon>Eumalacostraca</taxon>
        <taxon>Peracarida</taxon>
        <taxon>Amphipoda</taxon>
        <taxon>Senticaudata</taxon>
        <taxon>Gammarida</taxon>
        <taxon>Gammaridira</taxon>
        <taxon>Gammaroidea</taxon>
        <taxon>Gammaridae</taxon>
        <taxon>Gammarus</taxon>
    </lineage>
</organism>
<evidence type="ECO:0000256" key="10">
    <source>
        <dbReference type="ARBA" id="ARBA00049551"/>
    </source>
</evidence>
<dbReference type="Gene3D" id="1.10.287.3510">
    <property type="match status" value="1"/>
</dbReference>
<evidence type="ECO:0000256" key="3">
    <source>
        <dbReference type="ARBA" id="ARBA00016612"/>
    </source>
</evidence>
<feature type="transmembrane region" description="Helical" evidence="11">
    <location>
        <begin position="6"/>
        <end position="24"/>
    </location>
</feature>
<accession>A0A343VUL9</accession>
<keyword evidence="4 11" id="KW-0812">Transmembrane</keyword>
<gene>
    <name evidence="12" type="primary">nad4L</name>
</gene>
<evidence type="ECO:0000256" key="1">
    <source>
        <dbReference type="ARBA" id="ARBA00004141"/>
    </source>
</evidence>
<keyword evidence="8 11" id="KW-0472">Membrane</keyword>
<evidence type="ECO:0000256" key="9">
    <source>
        <dbReference type="ARBA" id="ARBA00031586"/>
    </source>
</evidence>
<proteinExistence type="inferred from homology"/>
<evidence type="ECO:0000256" key="6">
    <source>
        <dbReference type="ARBA" id="ARBA00022989"/>
    </source>
</evidence>
<keyword evidence="5" id="KW-1278">Translocase</keyword>
<dbReference type="InterPro" id="IPR039428">
    <property type="entry name" value="NUOK/Mnh_C1-like"/>
</dbReference>
<sequence length="96" mass="10954">MMNYVMSGILLGFVVGVFSFIFNYGHLLSSLLSLELLGLMVYWLMSLSVMCSKVDFFMLFYLVMVVCESVLGLSLLINSVYSYGSDYMKTYSMLSW</sequence>
<evidence type="ECO:0000256" key="2">
    <source>
        <dbReference type="ARBA" id="ARBA00010519"/>
    </source>
</evidence>
<dbReference type="AlphaFoldDB" id="A0A343VUL9"/>
<evidence type="ECO:0000256" key="7">
    <source>
        <dbReference type="ARBA" id="ARBA00023027"/>
    </source>
</evidence>
<reference evidence="12" key="1">
    <citation type="journal article" date="2018" name="Hydrobiologia">
        <title>The complete mitochondrial genome of Gammarus roeselii (Crustacea, Amphipoda): insights into mitogenome plasticity and evolution.</title>
        <authorList>
            <person name="Cormier A."/>
            <person name="Wattier R."/>
            <person name="Teixeira M."/>
            <person name="Rigaud T."/>
            <person name="Cordaux R."/>
        </authorList>
    </citation>
    <scope>NUCLEOTIDE SEQUENCE</scope>
</reference>
<dbReference type="GO" id="GO:0016020">
    <property type="term" value="C:membrane"/>
    <property type="evidence" value="ECO:0007669"/>
    <property type="project" value="UniProtKB-SubCell"/>
</dbReference>
<dbReference type="GO" id="GO:0008137">
    <property type="term" value="F:NADH dehydrogenase (ubiquinone) activity"/>
    <property type="evidence" value="ECO:0007669"/>
    <property type="project" value="UniProtKB-EC"/>
</dbReference>